<dbReference type="PROSITE" id="PS50026">
    <property type="entry name" value="EGF_3"/>
    <property type="match status" value="2"/>
</dbReference>
<evidence type="ECO:0000256" key="4">
    <source>
        <dbReference type="ARBA" id="ARBA00022692"/>
    </source>
</evidence>
<organism evidence="16 17">
    <name type="scientific">Albula goreensis</name>
    <dbReference type="NCBI Taxonomy" id="1534307"/>
    <lineage>
        <taxon>Eukaryota</taxon>
        <taxon>Metazoa</taxon>
        <taxon>Chordata</taxon>
        <taxon>Craniata</taxon>
        <taxon>Vertebrata</taxon>
        <taxon>Euteleostomi</taxon>
        <taxon>Actinopterygii</taxon>
        <taxon>Neopterygii</taxon>
        <taxon>Teleostei</taxon>
        <taxon>Albuliformes</taxon>
        <taxon>Albulidae</taxon>
        <taxon>Albula</taxon>
    </lineage>
</organism>
<dbReference type="SMART" id="SM00181">
    <property type="entry name" value="EGF"/>
    <property type="match status" value="2"/>
</dbReference>
<reference evidence="16" key="1">
    <citation type="submission" date="2021-01" db="EMBL/GenBank/DDBJ databases">
        <authorList>
            <person name="Zahm M."/>
            <person name="Roques C."/>
            <person name="Cabau C."/>
            <person name="Klopp C."/>
            <person name="Donnadieu C."/>
            <person name="Jouanno E."/>
            <person name="Lampietro C."/>
            <person name="Louis A."/>
            <person name="Herpin A."/>
            <person name="Echchiki A."/>
            <person name="Berthelot C."/>
            <person name="Parey E."/>
            <person name="Roest-Crollius H."/>
            <person name="Braasch I."/>
            <person name="Postlethwait J."/>
            <person name="Bobe J."/>
            <person name="Montfort J."/>
            <person name="Bouchez O."/>
            <person name="Begum T."/>
            <person name="Mejri S."/>
            <person name="Adams A."/>
            <person name="Chen W.-J."/>
            <person name="Guiguen Y."/>
        </authorList>
    </citation>
    <scope>NUCLEOTIDE SEQUENCE</scope>
    <source>
        <tissue evidence="16">Blood</tissue>
    </source>
</reference>
<feature type="domain" description="EGF-like" evidence="14">
    <location>
        <begin position="426"/>
        <end position="464"/>
    </location>
</feature>
<evidence type="ECO:0000256" key="7">
    <source>
        <dbReference type="ARBA" id="ARBA00022989"/>
    </source>
</evidence>
<gene>
    <name evidence="16" type="ORF">AGOR_G00061800</name>
</gene>
<evidence type="ECO:0000256" key="6">
    <source>
        <dbReference type="ARBA" id="ARBA00022737"/>
    </source>
</evidence>
<evidence type="ECO:0000256" key="3">
    <source>
        <dbReference type="ARBA" id="ARBA00022536"/>
    </source>
</evidence>
<dbReference type="PANTHER" id="PTHR15036:SF46">
    <property type="entry name" value="CONTACTIN-ASSOCIATED PROTEIN-LIKE 5"/>
    <property type="match status" value="1"/>
</dbReference>
<dbReference type="SUPFAM" id="SSF56496">
    <property type="entry name" value="Fibrinogen C-terminal domain-like"/>
    <property type="match status" value="1"/>
</dbReference>
<evidence type="ECO:0000256" key="2">
    <source>
        <dbReference type="ARBA" id="ARBA00010241"/>
    </source>
</evidence>
<evidence type="ECO:0000256" key="12">
    <source>
        <dbReference type="SAM" id="Phobius"/>
    </source>
</evidence>
<name>A0A8T3DPR9_9TELE</name>
<evidence type="ECO:0000256" key="5">
    <source>
        <dbReference type="ARBA" id="ARBA00022729"/>
    </source>
</evidence>
<proteinExistence type="inferred from homology"/>
<evidence type="ECO:0000259" key="13">
    <source>
        <dbReference type="PROSITE" id="PS50025"/>
    </source>
</evidence>
<dbReference type="InterPro" id="IPR013320">
    <property type="entry name" value="ConA-like_dom_sf"/>
</dbReference>
<keyword evidence="7 12" id="KW-1133">Transmembrane helix</keyword>
<feature type="domain" description="Fibrinogen C-terminal" evidence="15">
    <location>
        <begin position="51"/>
        <end position="103"/>
    </location>
</feature>
<evidence type="ECO:0000256" key="11">
    <source>
        <dbReference type="PROSITE-ProRule" id="PRU00122"/>
    </source>
</evidence>
<feature type="domain" description="Laminin G" evidence="13">
    <location>
        <begin position="260"/>
        <end position="425"/>
    </location>
</feature>
<comment type="caution">
    <text evidence="16">The sequence shown here is derived from an EMBL/GenBank/DDBJ whole genome shotgun (WGS) entry which is preliminary data.</text>
</comment>
<keyword evidence="9 11" id="KW-1015">Disulfide bond</keyword>
<dbReference type="SUPFAM" id="SSF49899">
    <property type="entry name" value="Concanavalin A-like lectins/glucanases"/>
    <property type="match status" value="2"/>
</dbReference>
<dbReference type="InterPro" id="IPR000742">
    <property type="entry name" value="EGF"/>
</dbReference>
<feature type="domain" description="Laminin G" evidence="13">
    <location>
        <begin position="476"/>
        <end position="669"/>
    </location>
</feature>
<evidence type="ECO:0000256" key="10">
    <source>
        <dbReference type="PROSITE-ProRule" id="PRU00076"/>
    </source>
</evidence>
<dbReference type="GO" id="GO:0016020">
    <property type="term" value="C:membrane"/>
    <property type="evidence" value="ECO:0007669"/>
    <property type="project" value="UniProtKB-SubCell"/>
</dbReference>
<feature type="disulfide bond" evidence="11">
    <location>
        <begin position="398"/>
        <end position="425"/>
    </location>
</feature>
<dbReference type="SMART" id="SM00282">
    <property type="entry name" value="LamG"/>
    <property type="match status" value="2"/>
</dbReference>
<comment type="similarity">
    <text evidence="2">Belongs to the neurexin family.</text>
</comment>
<keyword evidence="6" id="KW-0677">Repeat</keyword>
<feature type="domain" description="EGF-like" evidence="14">
    <location>
        <begin position="15"/>
        <end position="52"/>
    </location>
</feature>
<dbReference type="InterPro" id="IPR036056">
    <property type="entry name" value="Fibrinogen-like_C"/>
</dbReference>
<dbReference type="Proteomes" id="UP000829720">
    <property type="component" value="Unassembled WGS sequence"/>
</dbReference>
<dbReference type="Pfam" id="PF00008">
    <property type="entry name" value="EGF"/>
    <property type="match status" value="1"/>
</dbReference>
<keyword evidence="8 12" id="KW-0472">Membrane</keyword>
<dbReference type="PANTHER" id="PTHR15036">
    <property type="entry name" value="PIKACHURIN-LIKE PROTEIN"/>
    <property type="match status" value="1"/>
</dbReference>
<comment type="caution">
    <text evidence="10">Lacks conserved residue(s) required for the propagation of feature annotation.</text>
</comment>
<evidence type="ECO:0008006" key="18">
    <source>
        <dbReference type="Google" id="ProtNLM"/>
    </source>
</evidence>
<dbReference type="FunFam" id="2.60.120.200:FF:000026">
    <property type="entry name" value="contactin-associated protein-like 4 isoform X1"/>
    <property type="match status" value="1"/>
</dbReference>
<keyword evidence="17" id="KW-1185">Reference proteome</keyword>
<dbReference type="PROSITE" id="PS50025">
    <property type="entry name" value="LAM_G_DOMAIN"/>
    <property type="match status" value="2"/>
</dbReference>
<keyword evidence="5" id="KW-0732">Signal</keyword>
<keyword evidence="4 12" id="KW-0812">Transmembrane</keyword>
<comment type="subcellular location">
    <subcellularLocation>
        <location evidence="1">Membrane</location>
        <topology evidence="1">Single-pass type I membrane protein</topology>
    </subcellularLocation>
</comment>
<protein>
    <recommendedName>
        <fullName evidence="18">Contactin-associated protein-like 5</fullName>
    </recommendedName>
</protein>
<dbReference type="Gene3D" id="2.10.25.10">
    <property type="entry name" value="Laminin"/>
    <property type="match status" value="1"/>
</dbReference>
<evidence type="ECO:0000259" key="14">
    <source>
        <dbReference type="PROSITE" id="PS50026"/>
    </source>
</evidence>
<dbReference type="SUPFAM" id="SSF57196">
    <property type="entry name" value="EGF/Laminin"/>
    <property type="match status" value="1"/>
</dbReference>
<dbReference type="InterPro" id="IPR001791">
    <property type="entry name" value="Laminin_G"/>
</dbReference>
<dbReference type="InterPro" id="IPR050372">
    <property type="entry name" value="Neurexin-related_CASP"/>
</dbReference>
<dbReference type="AlphaFoldDB" id="A0A8T3DPR9"/>
<feature type="transmembrane region" description="Helical" evidence="12">
    <location>
        <begin position="698"/>
        <end position="722"/>
    </location>
</feature>
<dbReference type="OrthoDB" id="26719at2759"/>
<dbReference type="EMBL" id="JAERUA010000005">
    <property type="protein sequence ID" value="KAI1899439.1"/>
    <property type="molecule type" value="Genomic_DNA"/>
</dbReference>
<evidence type="ECO:0000256" key="9">
    <source>
        <dbReference type="ARBA" id="ARBA00023157"/>
    </source>
</evidence>
<evidence type="ECO:0000256" key="1">
    <source>
        <dbReference type="ARBA" id="ARBA00004479"/>
    </source>
</evidence>
<dbReference type="CDD" id="cd00110">
    <property type="entry name" value="LamG"/>
    <property type="match status" value="2"/>
</dbReference>
<dbReference type="PROSITE" id="PS51406">
    <property type="entry name" value="FIBRINOGEN_C_2"/>
    <property type="match status" value="1"/>
</dbReference>
<dbReference type="InterPro" id="IPR002181">
    <property type="entry name" value="Fibrinogen_a/b/g_C_dom"/>
</dbReference>
<evidence type="ECO:0000313" key="17">
    <source>
        <dbReference type="Proteomes" id="UP000829720"/>
    </source>
</evidence>
<keyword evidence="3 10" id="KW-0245">EGF-like domain</keyword>
<sequence>MDLCGTADRYNCQFYSGGCLPNFCEHGGQCSQSWSTFYCDCSGTGYTGATCHNSIYQPSCEAYRQAGSSSDYFSIDPDGSGPLSSIQVYCNMTEDRVWTVVPHNITEAVRVRGSTLQKPYIMRFNYSASPEHLHILVAGSEQCQQEVVYHCRKSRLFNTWEGIPLSWWVDRNGERRTYWGGFLPGVQQCSCSLDENCIDMNHFCNCDADRDTWAHDTGILSYKDHLPVNEITIGDTNRTSSEVVYRIGPLRCYGDRFFWNAASFYQESSYLHFPTFQAELSADISFYFKTTASSAVFLENLGVKDFIRVELSSSSAVAFSFDAGNGPVTLVVTSPVPLNDKQWHYVRAERNVKEASLQVDQLPLHFLEAPPDGHIHMQLNSQLFVGGTASRQRGFLGCIRALSMNGQTLDLEERAKMTPGVSAGCPGHCSSYGSLCHNRGRCIEKDGGYTCDCSQSAYVGPHCKTEVSMSFETGSSVTYTFQEPSSVIGNKTAPSSTIYTEKSLSQENIAFRFLTTHTPAMLLAVSTYYQQYIAIILTHNGSLQIWYQFNKERRPDIFTPIFTSLANGHLHWVRIHREAKDLYVQINKDINLRYKLSSDTELNTIRSLTLGKVIGNEGMDEEVMQAGSRGFIGCLSSVQFNQVAPLKVALLNQDNPLVRVQGQLVESRCMMSDDFTTSHSFLDHSENDKGGDTFKSSVIGGVIAVAIFITLCMVAVTVRFLYQHHQANQKDSIKEKAHRHSLEPSYDTELDLRNSVQDSRREYFI</sequence>
<dbReference type="Pfam" id="PF02210">
    <property type="entry name" value="Laminin_G_2"/>
    <property type="match status" value="2"/>
</dbReference>
<evidence type="ECO:0000256" key="8">
    <source>
        <dbReference type="ARBA" id="ARBA00023136"/>
    </source>
</evidence>
<evidence type="ECO:0000259" key="15">
    <source>
        <dbReference type="PROSITE" id="PS51406"/>
    </source>
</evidence>
<dbReference type="Gene3D" id="2.60.120.200">
    <property type="match status" value="2"/>
</dbReference>
<evidence type="ECO:0000313" key="16">
    <source>
        <dbReference type="EMBL" id="KAI1899439.1"/>
    </source>
</evidence>
<dbReference type="Gene3D" id="2.60.120.1000">
    <property type="match status" value="1"/>
</dbReference>
<accession>A0A8T3DPR9</accession>
<dbReference type="CDD" id="cd00054">
    <property type="entry name" value="EGF_CA"/>
    <property type="match status" value="2"/>
</dbReference>